<organism evidence="1 2">
    <name type="scientific">Panicum virgatum</name>
    <name type="common">Blackwell switchgrass</name>
    <dbReference type="NCBI Taxonomy" id="38727"/>
    <lineage>
        <taxon>Eukaryota</taxon>
        <taxon>Viridiplantae</taxon>
        <taxon>Streptophyta</taxon>
        <taxon>Embryophyta</taxon>
        <taxon>Tracheophyta</taxon>
        <taxon>Spermatophyta</taxon>
        <taxon>Magnoliopsida</taxon>
        <taxon>Liliopsida</taxon>
        <taxon>Poales</taxon>
        <taxon>Poaceae</taxon>
        <taxon>PACMAD clade</taxon>
        <taxon>Panicoideae</taxon>
        <taxon>Panicodae</taxon>
        <taxon>Paniceae</taxon>
        <taxon>Panicinae</taxon>
        <taxon>Panicum</taxon>
        <taxon>Panicum sect. Hiantes</taxon>
    </lineage>
</organism>
<evidence type="ECO:0000313" key="2">
    <source>
        <dbReference type="Proteomes" id="UP000823388"/>
    </source>
</evidence>
<dbReference type="AlphaFoldDB" id="A0A8T0QMU7"/>
<dbReference type="Gene3D" id="3.30.420.10">
    <property type="entry name" value="Ribonuclease H-like superfamily/Ribonuclease H"/>
    <property type="match status" value="1"/>
</dbReference>
<evidence type="ECO:0000313" key="1">
    <source>
        <dbReference type="EMBL" id="KAG2574599.1"/>
    </source>
</evidence>
<sequence length="111" mass="12394">MANTVFLSDSQLLITALNNEDPIQASPDYRIRPHLSQITTANKNKGVHYIKIPRTHNSQAHRLARQALNTPPNSSCLYSCFYLGHSSQCPVHHALQSFQWGPISLISVICV</sequence>
<reference evidence="1" key="1">
    <citation type="submission" date="2020-05" db="EMBL/GenBank/DDBJ databases">
        <title>WGS assembly of Panicum virgatum.</title>
        <authorList>
            <person name="Lovell J.T."/>
            <person name="Jenkins J."/>
            <person name="Shu S."/>
            <person name="Juenger T.E."/>
            <person name="Schmutz J."/>
        </authorList>
    </citation>
    <scope>NUCLEOTIDE SEQUENCE</scope>
    <source>
        <strain evidence="1">AP13</strain>
    </source>
</reference>
<dbReference type="EMBL" id="CM029049">
    <property type="protein sequence ID" value="KAG2574599.1"/>
    <property type="molecule type" value="Genomic_DNA"/>
</dbReference>
<comment type="caution">
    <text evidence="1">The sequence shown here is derived from an EMBL/GenBank/DDBJ whole genome shotgun (WGS) entry which is preliminary data.</text>
</comment>
<dbReference type="SUPFAM" id="SSF53098">
    <property type="entry name" value="Ribonuclease H-like"/>
    <property type="match status" value="1"/>
</dbReference>
<dbReference type="GO" id="GO:0003676">
    <property type="term" value="F:nucleic acid binding"/>
    <property type="evidence" value="ECO:0007669"/>
    <property type="project" value="InterPro"/>
</dbReference>
<proteinExistence type="predicted"/>
<accession>A0A8T0QMU7</accession>
<dbReference type="InterPro" id="IPR012337">
    <property type="entry name" value="RNaseH-like_sf"/>
</dbReference>
<protein>
    <submittedName>
        <fullName evidence="1">Uncharacterized protein</fullName>
    </submittedName>
</protein>
<dbReference type="InterPro" id="IPR036397">
    <property type="entry name" value="RNaseH_sf"/>
</dbReference>
<keyword evidence="2" id="KW-1185">Reference proteome</keyword>
<name>A0A8T0QMU7_PANVG</name>
<gene>
    <name evidence="1" type="ORF">PVAP13_7KG344610</name>
</gene>
<dbReference type="Proteomes" id="UP000823388">
    <property type="component" value="Chromosome 7K"/>
</dbReference>